<gene>
    <name evidence="3" type="ORF">FHW37_102900</name>
</gene>
<reference evidence="3 4" key="1">
    <citation type="submission" date="2019-06" db="EMBL/GenBank/DDBJ databases">
        <title>Sorghum-associated microbial communities from plants grown in Nebraska, USA.</title>
        <authorList>
            <person name="Schachtman D."/>
        </authorList>
    </citation>
    <scope>NUCLEOTIDE SEQUENCE [LARGE SCALE GENOMIC DNA]</scope>
    <source>
        <strain evidence="3 4">1225</strain>
    </source>
</reference>
<name>A0A561R3T6_9HYPH</name>
<keyword evidence="4" id="KW-1185">Reference proteome</keyword>
<dbReference type="Gene3D" id="1.10.3700.10">
    <property type="entry name" value="AGR C 984p-like"/>
    <property type="match status" value="4"/>
</dbReference>
<evidence type="ECO:0000313" key="3">
    <source>
        <dbReference type="EMBL" id="TWF57257.1"/>
    </source>
</evidence>
<feature type="region of interest" description="Disordered" evidence="2">
    <location>
        <begin position="256"/>
        <end position="278"/>
    </location>
</feature>
<keyword evidence="1" id="KW-0175">Coiled coil</keyword>
<feature type="compositionally biased region" description="Polar residues" evidence="2">
    <location>
        <begin position="256"/>
        <end position="275"/>
    </location>
</feature>
<evidence type="ECO:0000256" key="2">
    <source>
        <dbReference type="SAM" id="MobiDB-lite"/>
    </source>
</evidence>
<dbReference type="AlphaFoldDB" id="A0A561R3T6"/>
<feature type="compositionally biased region" description="Polar residues" evidence="2">
    <location>
        <begin position="486"/>
        <end position="501"/>
    </location>
</feature>
<dbReference type="Pfam" id="PF06748">
    <property type="entry name" value="DUF1217"/>
    <property type="match status" value="3"/>
</dbReference>
<dbReference type="OrthoDB" id="7824597at2"/>
<organism evidence="3 4">
    <name type="scientific">Neorhizobium alkalisoli</name>
    <dbReference type="NCBI Taxonomy" id="528178"/>
    <lineage>
        <taxon>Bacteria</taxon>
        <taxon>Pseudomonadati</taxon>
        <taxon>Pseudomonadota</taxon>
        <taxon>Alphaproteobacteria</taxon>
        <taxon>Hyphomicrobiales</taxon>
        <taxon>Rhizobiaceae</taxon>
        <taxon>Rhizobium/Agrobacterium group</taxon>
        <taxon>Neorhizobium</taxon>
    </lineage>
</organism>
<comment type="caution">
    <text evidence="3">The sequence shown here is derived from an EMBL/GenBank/DDBJ whole genome shotgun (WGS) entry which is preliminary data.</text>
</comment>
<dbReference type="InterPro" id="IPR010626">
    <property type="entry name" value="DUF1217"/>
</dbReference>
<feature type="coiled-coil region" evidence="1">
    <location>
        <begin position="278"/>
        <end position="305"/>
    </location>
</feature>
<sequence length="873" mass="96977">MIAARAIPFTGQSMVSTYLSFDLVNRDITASLKRVASQTQVSNEATYYKENIGKVKTVDEFLDNYRLYSYAMTAFGLEDMTYAKAFMKKILESDLSDSSSFANRMTDDRYKQFAASFNFGTASSDAAVAQSDAQMQDTFDLYDQTIAQLGDKTDQDTRYFKAMMGTVGNVKTVDQFLHDDELRQTVFTAYGIDDTYFKYDDIKNVLTSDPNDPNSYYSKTYGAYNSAQTEKSELQERQTLSTSIPTLQDSIDLGTQRQSDLQNQLDAKQAQQDGGDSSDELQAEIDDLQSQLDETNTLLASDQENLTTSQARYDELDAKLVPMDQADSRLAELAKVLNKSTSDLSYMQKMKALAEDFNFNSDGTVPATGVLSSDKIDEIIGKYFDGQERVTQAEATFNQSYFEKKVATATNVDDFVSDDRIFNYLRSAFGLTQSYIVKSTIEQILTSDLSDPDSYANQYADTRPGYVALAKAFSFNTDGTVEAGKAQTTAQANTTRSNYSSGWDDKQEADEATAITHYKSDMASIESLDDFLSTDASETYNFALKAVGIDPDSISKFKIRQILQSDLSDPKSFVYQQKDERFVSLAKLFNFDNKGKPTVPVLAQSNAAITNTGSEYVLRKTRFLTGTELDAAKKTAETESTYYTTTMQGITTRDELLGDRRLLDIALTAKGIDPTTVTDDFLKQIFTSDLNDANSFVNKQTDKRFAQLVGSFNFTSDGEIDRSTAKEVQNAGEVMATQNMYLRQTLETEQGEDNNGVRLALYFERMADSITDPYVIIGDDALAEFFRVTFSMSTEFANMDVDKQAAVIKKNLNLQDLSDPDKLSKLLTRFTTMYDLENSDTSTNPAVSILSGSSGSAGISADTLFALSQLKLG</sequence>
<dbReference type="EMBL" id="VIWP01000002">
    <property type="protein sequence ID" value="TWF57257.1"/>
    <property type="molecule type" value="Genomic_DNA"/>
</dbReference>
<dbReference type="InterPro" id="IPR023157">
    <property type="entry name" value="AGR-C-984p-like_sf"/>
</dbReference>
<dbReference type="SUPFAM" id="SSF158837">
    <property type="entry name" value="AGR C 984p-like"/>
    <property type="match status" value="5"/>
</dbReference>
<evidence type="ECO:0000313" key="4">
    <source>
        <dbReference type="Proteomes" id="UP000320653"/>
    </source>
</evidence>
<feature type="region of interest" description="Disordered" evidence="2">
    <location>
        <begin position="486"/>
        <end position="506"/>
    </location>
</feature>
<protein>
    <submittedName>
        <fullName evidence="3">Uncharacterized protein DUF1217</fullName>
    </submittedName>
</protein>
<evidence type="ECO:0000256" key="1">
    <source>
        <dbReference type="SAM" id="Coils"/>
    </source>
</evidence>
<proteinExistence type="predicted"/>
<accession>A0A561R3T6</accession>
<dbReference type="Proteomes" id="UP000320653">
    <property type="component" value="Unassembled WGS sequence"/>
</dbReference>